<evidence type="ECO:0000256" key="2">
    <source>
        <dbReference type="ARBA" id="ARBA00022692"/>
    </source>
</evidence>
<dbReference type="InterPro" id="IPR013106">
    <property type="entry name" value="Ig_V-set"/>
</dbReference>
<reference evidence="6" key="2">
    <citation type="submission" date="2025-09" db="UniProtKB">
        <authorList>
            <consortium name="Ensembl"/>
        </authorList>
    </citation>
    <scope>IDENTIFICATION</scope>
</reference>
<keyword evidence="4" id="KW-1133">Transmembrane helix</keyword>
<protein>
    <recommendedName>
        <fullName evidence="5">Immunoglobulin domain-containing protein</fullName>
    </recommendedName>
</protein>
<evidence type="ECO:0000256" key="1">
    <source>
        <dbReference type="ARBA" id="ARBA00004370"/>
    </source>
</evidence>
<dbReference type="GeneTree" id="ENSGT01120000274911"/>
<organism evidence="6 7">
    <name type="scientific">Paramormyrops kingsleyae</name>
    <dbReference type="NCBI Taxonomy" id="1676925"/>
    <lineage>
        <taxon>Eukaryota</taxon>
        <taxon>Metazoa</taxon>
        <taxon>Chordata</taxon>
        <taxon>Craniata</taxon>
        <taxon>Vertebrata</taxon>
        <taxon>Euteleostomi</taxon>
        <taxon>Actinopterygii</taxon>
        <taxon>Neopterygii</taxon>
        <taxon>Teleostei</taxon>
        <taxon>Osteoglossocephala</taxon>
        <taxon>Osteoglossomorpha</taxon>
        <taxon>Osteoglossiformes</taxon>
        <taxon>Mormyridae</taxon>
        <taxon>Paramormyrops</taxon>
    </lineage>
</organism>
<dbReference type="InterPro" id="IPR013783">
    <property type="entry name" value="Ig-like_fold"/>
</dbReference>
<dbReference type="Proteomes" id="UP000261540">
    <property type="component" value="Unplaced"/>
</dbReference>
<keyword evidence="7" id="KW-1185">Reference proteome</keyword>
<evidence type="ECO:0000313" key="6">
    <source>
        <dbReference type="Ensembl" id="ENSPKIP00000017535.1"/>
    </source>
</evidence>
<sequence>MALFQTVCMLPPTGQGNAMVDNRVTLKRGKSLIVQCHYDEKYKDHVKYWCRMISESACLVIVRSDAPQNWGNVSINDHPHQHLFNVIINNLQTMDSAIYLCGVETSDMETYIYIADLNLTVTAAMHTHNPPWLFPACSFLLTTAQKRAVLCFIFFSFFVAFSCGKLVADFHLTVF</sequence>
<keyword evidence="3 4" id="KW-0472">Membrane</keyword>
<dbReference type="InterPro" id="IPR036179">
    <property type="entry name" value="Ig-like_dom_sf"/>
</dbReference>
<proteinExistence type="predicted"/>
<dbReference type="AlphaFoldDB" id="A0A3B3RI63"/>
<evidence type="ECO:0000256" key="4">
    <source>
        <dbReference type="SAM" id="Phobius"/>
    </source>
</evidence>
<dbReference type="InterPro" id="IPR050671">
    <property type="entry name" value="CD300_family_receptors"/>
</dbReference>
<comment type="subcellular location">
    <subcellularLocation>
        <location evidence="1">Membrane</location>
    </subcellularLocation>
</comment>
<dbReference type="PANTHER" id="PTHR11860:SF87">
    <property type="entry name" value="CMRF35-LIKE MOLECULE 8"/>
    <property type="match status" value="1"/>
</dbReference>
<dbReference type="Gene3D" id="2.60.40.10">
    <property type="entry name" value="Immunoglobulins"/>
    <property type="match status" value="1"/>
</dbReference>
<dbReference type="SUPFAM" id="SSF48726">
    <property type="entry name" value="Immunoglobulin"/>
    <property type="match status" value="1"/>
</dbReference>
<reference evidence="6" key="1">
    <citation type="submission" date="2025-08" db="UniProtKB">
        <authorList>
            <consortium name="Ensembl"/>
        </authorList>
    </citation>
    <scope>IDENTIFICATION</scope>
</reference>
<dbReference type="Ensembl" id="ENSPKIT00000042047.1">
    <property type="protein sequence ID" value="ENSPKIP00000017535.1"/>
    <property type="gene ID" value="ENSPKIG00000003406.1"/>
</dbReference>
<dbReference type="SMART" id="SM00409">
    <property type="entry name" value="IG"/>
    <property type="match status" value="1"/>
</dbReference>
<feature type="transmembrane region" description="Helical" evidence="4">
    <location>
        <begin position="148"/>
        <end position="168"/>
    </location>
</feature>
<dbReference type="InterPro" id="IPR003599">
    <property type="entry name" value="Ig_sub"/>
</dbReference>
<keyword evidence="2 4" id="KW-0812">Transmembrane</keyword>
<dbReference type="Pfam" id="PF07686">
    <property type="entry name" value="V-set"/>
    <property type="match status" value="1"/>
</dbReference>
<feature type="domain" description="Immunoglobulin" evidence="5">
    <location>
        <begin position="21"/>
        <end position="122"/>
    </location>
</feature>
<dbReference type="GO" id="GO:0005886">
    <property type="term" value="C:plasma membrane"/>
    <property type="evidence" value="ECO:0007669"/>
    <property type="project" value="TreeGrafter"/>
</dbReference>
<accession>A0A3B3RI63</accession>
<evidence type="ECO:0000313" key="7">
    <source>
        <dbReference type="Proteomes" id="UP000261540"/>
    </source>
</evidence>
<name>A0A3B3RI63_9TELE</name>
<evidence type="ECO:0000256" key="3">
    <source>
        <dbReference type="ARBA" id="ARBA00023136"/>
    </source>
</evidence>
<dbReference type="GO" id="GO:0004888">
    <property type="term" value="F:transmembrane signaling receptor activity"/>
    <property type="evidence" value="ECO:0007669"/>
    <property type="project" value="TreeGrafter"/>
</dbReference>
<evidence type="ECO:0000259" key="5">
    <source>
        <dbReference type="SMART" id="SM00409"/>
    </source>
</evidence>
<dbReference type="PANTHER" id="PTHR11860">
    <property type="entry name" value="POLYMERIC-IMMUNOGLOBULIN RECEPTOR"/>
    <property type="match status" value="1"/>
</dbReference>